<evidence type="ECO:0000313" key="3">
    <source>
        <dbReference type="EMBL" id="ROQ01118.1"/>
    </source>
</evidence>
<dbReference type="PANTHER" id="PTHR43428:SF1">
    <property type="entry name" value="ARSENATE REDUCTASE"/>
    <property type="match status" value="1"/>
</dbReference>
<dbReference type="Gene3D" id="3.40.50.2300">
    <property type="match status" value="1"/>
</dbReference>
<evidence type="ECO:0000313" key="4">
    <source>
        <dbReference type="Proteomes" id="UP000278222"/>
    </source>
</evidence>
<dbReference type="RefSeq" id="WP_420853194.1">
    <property type="nucleotide sequence ID" value="NZ_RJKX01000011.1"/>
</dbReference>
<feature type="domain" description="Phosphotyrosine protein phosphatase I" evidence="2">
    <location>
        <begin position="5"/>
        <end position="140"/>
    </location>
</feature>
<organism evidence="3 4">
    <name type="scientific">Stella humosa</name>
    <dbReference type="NCBI Taxonomy" id="94"/>
    <lineage>
        <taxon>Bacteria</taxon>
        <taxon>Pseudomonadati</taxon>
        <taxon>Pseudomonadota</taxon>
        <taxon>Alphaproteobacteria</taxon>
        <taxon>Rhodospirillales</taxon>
        <taxon>Stellaceae</taxon>
        <taxon>Stella</taxon>
    </lineage>
</organism>
<dbReference type="Pfam" id="PF01451">
    <property type="entry name" value="LMWPc"/>
    <property type="match status" value="1"/>
</dbReference>
<dbReference type="GO" id="GO:0046685">
    <property type="term" value="P:response to arsenic-containing substance"/>
    <property type="evidence" value="ECO:0007669"/>
    <property type="project" value="UniProtKB-KW"/>
</dbReference>
<keyword evidence="4" id="KW-1185">Reference proteome</keyword>
<gene>
    <name evidence="3" type="ORF">EDC65_0294</name>
</gene>
<dbReference type="InterPro" id="IPR036196">
    <property type="entry name" value="Ptyr_pPase_sf"/>
</dbReference>
<dbReference type="CDD" id="cd16345">
    <property type="entry name" value="LMWP_ArsC"/>
    <property type="match status" value="1"/>
</dbReference>
<reference evidence="3 4" key="1">
    <citation type="submission" date="2018-11" db="EMBL/GenBank/DDBJ databases">
        <title>Genomic Encyclopedia of Type Strains, Phase IV (KMG-IV): sequencing the most valuable type-strain genomes for metagenomic binning, comparative biology and taxonomic classification.</title>
        <authorList>
            <person name="Goeker M."/>
        </authorList>
    </citation>
    <scope>NUCLEOTIDE SEQUENCE [LARGE SCALE GENOMIC DNA]</scope>
    <source>
        <strain evidence="3 4">DSM 5900</strain>
    </source>
</reference>
<name>A0A3N1MBY6_9PROT</name>
<dbReference type="Proteomes" id="UP000278222">
    <property type="component" value="Unassembled WGS sequence"/>
</dbReference>
<dbReference type="PANTHER" id="PTHR43428">
    <property type="entry name" value="ARSENATE REDUCTASE"/>
    <property type="match status" value="1"/>
</dbReference>
<accession>A0A3N1MBY6</accession>
<proteinExistence type="predicted"/>
<dbReference type="InterPro" id="IPR023485">
    <property type="entry name" value="Ptyr_pPase"/>
</dbReference>
<dbReference type="AlphaFoldDB" id="A0A3N1MBY6"/>
<dbReference type="SUPFAM" id="SSF52788">
    <property type="entry name" value="Phosphotyrosine protein phosphatases I"/>
    <property type="match status" value="1"/>
</dbReference>
<evidence type="ECO:0000259" key="2">
    <source>
        <dbReference type="SMART" id="SM00226"/>
    </source>
</evidence>
<dbReference type="SMART" id="SM00226">
    <property type="entry name" value="LMWPc"/>
    <property type="match status" value="1"/>
</dbReference>
<sequence length="146" mass="16435">MRRPASVLFACSQNSVRSPMAEAILKQLQRARIFVDSAGLRSEPIDPFAIACMAEIGLDLSRHRSKSFDELEDTSFDLIVTLSPEAHHRALEMTRTMACDVEYWPTFDPTIVDGSRDVRLEAYRTVRDGLWDRIAARFPGLPTPAP</sequence>
<evidence type="ECO:0000256" key="1">
    <source>
        <dbReference type="ARBA" id="ARBA00022849"/>
    </source>
</evidence>
<protein>
    <submittedName>
        <fullName evidence="3">Protein-tyrosine-phosphatase</fullName>
    </submittedName>
</protein>
<dbReference type="EMBL" id="RJKX01000011">
    <property type="protein sequence ID" value="ROQ01118.1"/>
    <property type="molecule type" value="Genomic_DNA"/>
</dbReference>
<comment type="caution">
    <text evidence="3">The sequence shown here is derived from an EMBL/GenBank/DDBJ whole genome shotgun (WGS) entry which is preliminary data.</text>
</comment>
<keyword evidence="1" id="KW-0059">Arsenical resistance</keyword>